<accession>A0A229SQN6</accession>
<protein>
    <recommendedName>
        <fullName evidence="2">Activator of Hsp90 ATPase homologue 1/2-like C-terminal domain-containing protein</fullName>
    </recommendedName>
</protein>
<dbReference type="OrthoDB" id="9803476at2"/>
<evidence type="ECO:0000256" key="1">
    <source>
        <dbReference type="ARBA" id="ARBA00006817"/>
    </source>
</evidence>
<evidence type="ECO:0000313" key="3">
    <source>
        <dbReference type="EMBL" id="OXM61123.1"/>
    </source>
</evidence>
<dbReference type="SUPFAM" id="SSF55961">
    <property type="entry name" value="Bet v1-like"/>
    <property type="match status" value="1"/>
</dbReference>
<feature type="domain" description="Activator of Hsp90 ATPase homologue 1/2-like C-terminal" evidence="2">
    <location>
        <begin position="107"/>
        <end position="226"/>
    </location>
</feature>
<proteinExistence type="inferred from homology"/>
<dbReference type="EMBL" id="NMUL01000049">
    <property type="protein sequence ID" value="OXM61123.1"/>
    <property type="molecule type" value="Genomic_DNA"/>
</dbReference>
<organism evidence="3 4">
    <name type="scientific">Amycolatopsis vastitatis</name>
    <dbReference type="NCBI Taxonomy" id="1905142"/>
    <lineage>
        <taxon>Bacteria</taxon>
        <taxon>Bacillati</taxon>
        <taxon>Actinomycetota</taxon>
        <taxon>Actinomycetes</taxon>
        <taxon>Pseudonocardiales</taxon>
        <taxon>Pseudonocardiaceae</taxon>
        <taxon>Amycolatopsis</taxon>
    </lineage>
</organism>
<dbReference type="Pfam" id="PF08327">
    <property type="entry name" value="AHSA1"/>
    <property type="match status" value="1"/>
</dbReference>
<dbReference type="Gene3D" id="3.30.530.20">
    <property type="match status" value="1"/>
</dbReference>
<dbReference type="InterPro" id="IPR023393">
    <property type="entry name" value="START-like_dom_sf"/>
</dbReference>
<comment type="similarity">
    <text evidence="1">Belongs to the AHA1 family.</text>
</comment>
<gene>
    <name evidence="3" type="ORF">CF165_39345</name>
</gene>
<dbReference type="AlphaFoldDB" id="A0A229SQN6"/>
<evidence type="ECO:0000313" key="4">
    <source>
        <dbReference type="Proteomes" id="UP000215199"/>
    </source>
</evidence>
<name>A0A229SQN6_9PSEU</name>
<dbReference type="InterPro" id="IPR013538">
    <property type="entry name" value="ASHA1/2-like_C"/>
</dbReference>
<comment type="caution">
    <text evidence="3">The sequence shown here is derived from an EMBL/GenBank/DDBJ whole genome shotgun (WGS) entry which is preliminary data.</text>
</comment>
<keyword evidence="4" id="KW-1185">Reference proteome</keyword>
<evidence type="ECO:0000259" key="2">
    <source>
        <dbReference type="Pfam" id="PF08327"/>
    </source>
</evidence>
<dbReference type="CDD" id="cd08899">
    <property type="entry name" value="SRPBCC_CalC_Aha1-like_6"/>
    <property type="match status" value="1"/>
</dbReference>
<sequence>MIEYRTRFAHTGDPNIGRWPRFDARNRYFQSLAPGARRRPTDGFQAERRITLYAVTAIFPCCYTPVAPRPTGHAGCRPLEGSLLVFGTVNSTEDDRLALRFERTLAHPPARVWRTLTERDELLAWFPAAVTFDLTPGAEIKFDMTDEAKKRLGLEDGTDTVTKGQMTVVEPPRLLEYTWSGEVLRWELSDDGHGGCRLLFTYTFDSRKQAPDLGAGWQAALEVVEARLDGKEITWSSWERAIELRDDYVAAVGG</sequence>
<reference evidence="4" key="1">
    <citation type="submission" date="2017-07" db="EMBL/GenBank/DDBJ databases">
        <title>Comparative genome mining reveals phylogenetic distribution patterns of secondary metabolites in Amycolatopsis.</title>
        <authorList>
            <person name="Adamek M."/>
            <person name="Alanjary M."/>
            <person name="Sales-Ortells H."/>
            <person name="Goodfellow M."/>
            <person name="Bull A.T."/>
            <person name="Kalinowski J."/>
            <person name="Ziemert N."/>
        </authorList>
    </citation>
    <scope>NUCLEOTIDE SEQUENCE [LARGE SCALE GENOMIC DNA]</scope>
    <source>
        <strain evidence="4">H5</strain>
    </source>
</reference>
<dbReference type="Proteomes" id="UP000215199">
    <property type="component" value="Unassembled WGS sequence"/>
</dbReference>